<feature type="region of interest" description="Disordered" evidence="1">
    <location>
        <begin position="133"/>
        <end position="205"/>
    </location>
</feature>
<dbReference type="AlphaFoldDB" id="A0A0L8JJG9"/>
<feature type="transmembrane region" description="Helical" evidence="2">
    <location>
        <begin position="205"/>
        <end position="223"/>
    </location>
</feature>
<gene>
    <name evidence="4" type="ORF">ADK34_30165</name>
</gene>
<sequence length="231" mass="23172">MHTATRPALLLTAVLALGPALGLAVPQTAAAHGDNLEVVITGHREGHVLTEVTWENDGDAVDEPVAALVSAVSADGSRTAGPWKLVRGTRPTDWTTTEALPAGIWKVTVAAGQPALGHAERQLTVAAVTPAAVGPSTVDPSTGASSTRASSTGGPSASGGTTATPAHTSTGAQETSPAPDAPRSLSASRSAAEDQDDQTRGPGPTVVGLVVASLVGAAAGIWIRRRRDGRR</sequence>
<protein>
    <recommendedName>
        <fullName evidence="6">Secreted protein</fullName>
    </recommendedName>
</protein>
<evidence type="ECO:0000313" key="5">
    <source>
        <dbReference type="Proteomes" id="UP000037023"/>
    </source>
</evidence>
<dbReference type="EMBL" id="LGUP01000374">
    <property type="protein sequence ID" value="KOG13822.1"/>
    <property type="molecule type" value="Genomic_DNA"/>
</dbReference>
<feature type="signal peptide" evidence="3">
    <location>
        <begin position="1"/>
        <end position="24"/>
    </location>
</feature>
<keyword evidence="2" id="KW-0812">Transmembrane</keyword>
<organism evidence="4 5">
    <name type="scientific">Streptomyces viridochromogenes</name>
    <dbReference type="NCBI Taxonomy" id="1938"/>
    <lineage>
        <taxon>Bacteria</taxon>
        <taxon>Bacillati</taxon>
        <taxon>Actinomycetota</taxon>
        <taxon>Actinomycetes</taxon>
        <taxon>Kitasatosporales</taxon>
        <taxon>Streptomycetaceae</taxon>
        <taxon>Streptomyces</taxon>
    </lineage>
</organism>
<dbReference type="PATRIC" id="fig|1938.6.peg.6467"/>
<reference evidence="4 5" key="1">
    <citation type="submission" date="2015-06" db="EMBL/GenBank/DDBJ databases">
        <authorList>
            <person name="Hoefler B.C."/>
            <person name="Straight P.D."/>
        </authorList>
    </citation>
    <scope>NUCLEOTIDE SEQUENCE [LARGE SCALE GENOMIC DNA]</scope>
    <source>
        <strain evidence="4 5">NRRL 3427</strain>
    </source>
</reference>
<feature type="compositionally biased region" description="Low complexity" evidence="1">
    <location>
        <begin position="133"/>
        <end position="190"/>
    </location>
</feature>
<dbReference type="RefSeq" id="WP_033208729.1">
    <property type="nucleotide sequence ID" value="NZ_LGUP01000374.1"/>
</dbReference>
<evidence type="ECO:0000256" key="1">
    <source>
        <dbReference type="SAM" id="MobiDB-lite"/>
    </source>
</evidence>
<proteinExistence type="predicted"/>
<name>A0A0L8JJG9_STRVR</name>
<keyword evidence="2" id="KW-1133">Transmembrane helix</keyword>
<comment type="caution">
    <text evidence="4">The sequence shown here is derived from an EMBL/GenBank/DDBJ whole genome shotgun (WGS) entry which is preliminary data.</text>
</comment>
<keyword evidence="3" id="KW-0732">Signal</keyword>
<feature type="chain" id="PRO_5039629259" description="Secreted protein" evidence="3">
    <location>
        <begin position="25"/>
        <end position="231"/>
    </location>
</feature>
<evidence type="ECO:0000256" key="3">
    <source>
        <dbReference type="SAM" id="SignalP"/>
    </source>
</evidence>
<dbReference type="Proteomes" id="UP000037023">
    <property type="component" value="Unassembled WGS sequence"/>
</dbReference>
<evidence type="ECO:0000256" key="2">
    <source>
        <dbReference type="SAM" id="Phobius"/>
    </source>
</evidence>
<dbReference type="OrthoDB" id="4258031at2"/>
<keyword evidence="2" id="KW-0472">Membrane</keyword>
<evidence type="ECO:0000313" key="4">
    <source>
        <dbReference type="EMBL" id="KOG13822.1"/>
    </source>
</evidence>
<accession>A0A0L8JJG9</accession>
<evidence type="ECO:0008006" key="6">
    <source>
        <dbReference type="Google" id="ProtNLM"/>
    </source>
</evidence>